<feature type="region of interest" description="Disordered" evidence="1">
    <location>
        <begin position="133"/>
        <end position="166"/>
    </location>
</feature>
<dbReference type="EMBL" id="CM007385">
    <property type="protein sequence ID" value="ONK67865.1"/>
    <property type="molecule type" value="Genomic_DNA"/>
</dbReference>
<dbReference type="Gene3D" id="1.10.510.10">
    <property type="entry name" value="Transferase(Phosphotransferase) domain 1"/>
    <property type="match status" value="1"/>
</dbReference>
<name>A0A5P1EPC4_ASPOF</name>
<organism evidence="2 3">
    <name type="scientific">Asparagus officinalis</name>
    <name type="common">Garden asparagus</name>
    <dbReference type="NCBI Taxonomy" id="4686"/>
    <lineage>
        <taxon>Eukaryota</taxon>
        <taxon>Viridiplantae</taxon>
        <taxon>Streptophyta</taxon>
        <taxon>Embryophyta</taxon>
        <taxon>Tracheophyta</taxon>
        <taxon>Spermatophyta</taxon>
        <taxon>Magnoliopsida</taxon>
        <taxon>Liliopsida</taxon>
        <taxon>Asparagales</taxon>
        <taxon>Asparagaceae</taxon>
        <taxon>Asparagoideae</taxon>
        <taxon>Asparagus</taxon>
    </lineage>
</organism>
<reference evidence="3" key="1">
    <citation type="journal article" date="2017" name="Nat. Commun.">
        <title>The asparagus genome sheds light on the origin and evolution of a young Y chromosome.</title>
        <authorList>
            <person name="Harkess A."/>
            <person name="Zhou J."/>
            <person name="Xu C."/>
            <person name="Bowers J.E."/>
            <person name="Van der Hulst R."/>
            <person name="Ayyampalayam S."/>
            <person name="Mercati F."/>
            <person name="Riccardi P."/>
            <person name="McKain M.R."/>
            <person name="Kakrana A."/>
            <person name="Tang H."/>
            <person name="Ray J."/>
            <person name="Groenendijk J."/>
            <person name="Arikit S."/>
            <person name="Mathioni S.M."/>
            <person name="Nakano M."/>
            <person name="Shan H."/>
            <person name="Telgmann-Rauber A."/>
            <person name="Kanno A."/>
            <person name="Yue Z."/>
            <person name="Chen H."/>
            <person name="Li W."/>
            <person name="Chen Y."/>
            <person name="Xu X."/>
            <person name="Zhang Y."/>
            <person name="Luo S."/>
            <person name="Chen H."/>
            <person name="Gao J."/>
            <person name="Mao Z."/>
            <person name="Pires J.C."/>
            <person name="Luo M."/>
            <person name="Kudrna D."/>
            <person name="Wing R.A."/>
            <person name="Meyers B.C."/>
            <person name="Yi K."/>
            <person name="Kong H."/>
            <person name="Lavrijsen P."/>
            <person name="Sunseri F."/>
            <person name="Falavigna A."/>
            <person name="Ye Y."/>
            <person name="Leebens-Mack J.H."/>
            <person name="Chen G."/>
        </authorList>
    </citation>
    <scope>NUCLEOTIDE SEQUENCE [LARGE SCALE GENOMIC DNA]</scope>
    <source>
        <strain evidence="3">cv. DH0086</strain>
    </source>
</reference>
<gene>
    <name evidence="2" type="ORF">A4U43_C05F4610</name>
</gene>
<dbReference type="AlphaFoldDB" id="A0A5P1EPC4"/>
<sequence length="229" mass="25672">MKSKFHLGGQQKKWGKPNSLAKNLTIAPKKNHSLKTLTIAPKSRRPATSSSAQLLRSTLALTNVIDPRLPTLFSNVHLTTLIPSVSEEAINLIALLCSWDPIKRPTAADALRHSFFQSCLYILPSLRGKQWDPQKHLQSVGNRSSMEQKSAARRYSTGALSNTKPTSNLLTSNLNASAMTTIQQKMEMDHQDEGCQAMDDEGENILDRISWKESKHWERLDEGRTRLDN</sequence>
<protein>
    <recommendedName>
        <fullName evidence="4">Protein kinase domain-containing protein</fullName>
    </recommendedName>
</protein>
<feature type="compositionally biased region" description="Polar residues" evidence="1">
    <location>
        <begin position="136"/>
        <end position="148"/>
    </location>
</feature>
<evidence type="ECO:0000313" key="3">
    <source>
        <dbReference type="Proteomes" id="UP000243459"/>
    </source>
</evidence>
<dbReference type="SUPFAM" id="SSF56112">
    <property type="entry name" value="Protein kinase-like (PK-like)"/>
    <property type="match status" value="1"/>
</dbReference>
<evidence type="ECO:0008006" key="4">
    <source>
        <dbReference type="Google" id="ProtNLM"/>
    </source>
</evidence>
<dbReference type="InterPro" id="IPR011009">
    <property type="entry name" value="Kinase-like_dom_sf"/>
</dbReference>
<evidence type="ECO:0000313" key="2">
    <source>
        <dbReference type="EMBL" id="ONK67865.1"/>
    </source>
</evidence>
<proteinExistence type="predicted"/>
<dbReference type="Proteomes" id="UP000243459">
    <property type="component" value="Chromosome 5"/>
</dbReference>
<accession>A0A5P1EPC4</accession>
<keyword evidence="3" id="KW-1185">Reference proteome</keyword>
<dbReference type="Gramene" id="ONK67865">
    <property type="protein sequence ID" value="ONK67865"/>
    <property type="gene ID" value="A4U43_C05F4610"/>
</dbReference>
<evidence type="ECO:0000256" key="1">
    <source>
        <dbReference type="SAM" id="MobiDB-lite"/>
    </source>
</evidence>